<keyword evidence="2" id="KW-0378">Hydrolase</keyword>
<dbReference type="PANTHER" id="PTHR43037:SF5">
    <property type="entry name" value="FERULOYL ESTERASE"/>
    <property type="match status" value="1"/>
</dbReference>
<dbReference type="GO" id="GO:0016787">
    <property type="term" value="F:hydrolase activity"/>
    <property type="evidence" value="ECO:0007669"/>
    <property type="project" value="UniProtKB-KW"/>
</dbReference>
<dbReference type="KEGG" id="ajp:AMJAP_3018"/>
<sequence>MRKVNEQLPLPGEVQKVIFPAISGLPFWLYQPVKVRNMQRILVVVHGISRDAKEQLDCYRVLADELGCWLVAPQFKSQNYPRYQQLCAGSGQPRADVALNSFLALWRGMHGQPYLKIWLAGYSGGAQFAHRYALHHPQQIAAMVLGSAGWYSFPDQNIKYPRGITRTQALGPVRLDEMLSIPMLVTVGDEDNLRDSSLRTSKSLDQQQGRNRLERALSWCGSIRQLQQEKTENPVQLEVLSGQGHNFYKNMQQGGMAASVLQFLLQSEGSNNAKNTDSIDRCTGHRYLRVSG</sequence>
<gene>
    <name evidence="3" type="ORF">AMJAP_3018</name>
</gene>
<proteinExistence type="predicted"/>
<evidence type="ECO:0000256" key="1">
    <source>
        <dbReference type="ARBA" id="ARBA00022729"/>
    </source>
</evidence>
<organism evidence="3 4">
    <name type="scientific">Amphritea japonica ATCC BAA-1530</name>
    <dbReference type="NCBI Taxonomy" id="1278309"/>
    <lineage>
        <taxon>Bacteria</taxon>
        <taxon>Pseudomonadati</taxon>
        <taxon>Pseudomonadota</taxon>
        <taxon>Gammaproteobacteria</taxon>
        <taxon>Oceanospirillales</taxon>
        <taxon>Oceanospirillaceae</taxon>
        <taxon>Amphritea</taxon>
    </lineage>
</organism>
<evidence type="ECO:0000313" key="3">
    <source>
        <dbReference type="EMBL" id="BBB27603.1"/>
    </source>
</evidence>
<keyword evidence="1" id="KW-0732">Signal</keyword>
<dbReference type="AlphaFoldDB" id="A0A7R6P5A3"/>
<dbReference type="SUPFAM" id="SSF53474">
    <property type="entry name" value="alpha/beta-Hydrolases"/>
    <property type="match status" value="1"/>
</dbReference>
<accession>A0A7R6P5A3</accession>
<dbReference type="RefSeq" id="WP_019623084.1">
    <property type="nucleotide sequence ID" value="NZ_AP014545.1"/>
</dbReference>
<protein>
    <submittedName>
        <fullName evidence="3">Uncharacterized protein</fullName>
    </submittedName>
</protein>
<dbReference type="Proteomes" id="UP000595663">
    <property type="component" value="Chromosome"/>
</dbReference>
<dbReference type="PANTHER" id="PTHR43037">
    <property type="entry name" value="UNNAMED PRODUCT-RELATED"/>
    <property type="match status" value="1"/>
</dbReference>
<evidence type="ECO:0000313" key="4">
    <source>
        <dbReference type="Proteomes" id="UP000595663"/>
    </source>
</evidence>
<dbReference type="EMBL" id="AP014545">
    <property type="protein sequence ID" value="BBB27603.1"/>
    <property type="molecule type" value="Genomic_DNA"/>
</dbReference>
<dbReference type="Gene3D" id="3.40.50.1820">
    <property type="entry name" value="alpha/beta hydrolase"/>
    <property type="match status" value="1"/>
</dbReference>
<dbReference type="InterPro" id="IPR029058">
    <property type="entry name" value="AB_hydrolase_fold"/>
</dbReference>
<name>A0A7R6P5A3_9GAMM</name>
<reference evidence="3 4" key="1">
    <citation type="journal article" date="2008" name="Int. J. Syst. Evol. Microbiol.">
        <title>Amphritea japonica sp. nov. and Amphritea balenae sp. nov., isolated from the sediment adjacent to sperm whale carcasses off Kagoshima, Japan.</title>
        <authorList>
            <person name="Miyazaki M."/>
            <person name="Nogi Y."/>
            <person name="Fujiwara Y."/>
            <person name="Kawato M."/>
            <person name="Nagahama T."/>
            <person name="Kubokawa K."/>
            <person name="Horikoshi K."/>
        </authorList>
    </citation>
    <scope>NUCLEOTIDE SEQUENCE [LARGE SCALE GENOMIC DNA]</scope>
    <source>
        <strain evidence="3 4">ATCC BAA-1530</strain>
    </source>
</reference>
<keyword evidence="4" id="KW-1185">Reference proteome</keyword>
<dbReference type="InterPro" id="IPR050955">
    <property type="entry name" value="Plant_Biomass_Hydrol_Est"/>
</dbReference>
<evidence type="ECO:0000256" key="2">
    <source>
        <dbReference type="ARBA" id="ARBA00022801"/>
    </source>
</evidence>